<feature type="compositionally biased region" description="Gly residues" evidence="2">
    <location>
        <begin position="241"/>
        <end position="251"/>
    </location>
</feature>
<dbReference type="EMBL" id="JAACJJ010000043">
    <property type="protein sequence ID" value="KAF5315337.1"/>
    <property type="molecule type" value="Genomic_DNA"/>
</dbReference>
<dbReference type="Pfam" id="PF00300">
    <property type="entry name" value="His_Phos_1"/>
    <property type="match status" value="1"/>
</dbReference>
<dbReference type="PANTHER" id="PTHR46517:SF1">
    <property type="entry name" value="FRUCTOSE-2,6-BISPHOSPHATASE TIGAR"/>
    <property type="match status" value="1"/>
</dbReference>
<organism evidence="3 4">
    <name type="scientific">Psilocybe cf. subviscida</name>
    <dbReference type="NCBI Taxonomy" id="2480587"/>
    <lineage>
        <taxon>Eukaryota</taxon>
        <taxon>Fungi</taxon>
        <taxon>Dikarya</taxon>
        <taxon>Basidiomycota</taxon>
        <taxon>Agaricomycotina</taxon>
        <taxon>Agaricomycetes</taxon>
        <taxon>Agaricomycetidae</taxon>
        <taxon>Agaricales</taxon>
        <taxon>Agaricineae</taxon>
        <taxon>Strophariaceae</taxon>
        <taxon>Psilocybe</taxon>
    </lineage>
</organism>
<name>A0A8H5B413_9AGAR</name>
<proteinExistence type="predicted"/>
<sequence length="272" mass="29524">MLISVFGMPLSSLEEGSSIRQEGLLRKVPKRCRAIKEKQLQAHPSPPTSSSAQSRPAITFQESALLREQNFGAGEGKKFSKKERDLSLEAHFAKGKFPALYTRQQCFPGGESLDAVAQRAEDAFRQLLEQHICANGNQNEVVAVVSHGIFLAELIAVIIKKDAEFRGDLDVKSLRGMRNTAWTKLDVKRRTASSTDPYTTALSVRVLGVNSHKHLTNLNRQGGGIGSSAYDPAQQDIRAFLGGGGSGGGGKTKTTSKPKLKPTGKPLRPKPY</sequence>
<dbReference type="PANTHER" id="PTHR46517">
    <property type="entry name" value="FRUCTOSE-2,6-BISPHOSPHATASE TIGAR"/>
    <property type="match status" value="1"/>
</dbReference>
<dbReference type="GO" id="GO:0045820">
    <property type="term" value="P:negative regulation of glycolytic process"/>
    <property type="evidence" value="ECO:0007669"/>
    <property type="project" value="TreeGrafter"/>
</dbReference>
<dbReference type="Proteomes" id="UP000567179">
    <property type="component" value="Unassembled WGS sequence"/>
</dbReference>
<accession>A0A8H5B413</accession>
<feature type="region of interest" description="Disordered" evidence="2">
    <location>
        <begin position="238"/>
        <end position="272"/>
    </location>
</feature>
<dbReference type="SUPFAM" id="SSF53254">
    <property type="entry name" value="Phosphoglycerate mutase-like"/>
    <property type="match status" value="1"/>
</dbReference>
<evidence type="ECO:0000256" key="2">
    <source>
        <dbReference type="SAM" id="MobiDB-lite"/>
    </source>
</evidence>
<keyword evidence="4" id="KW-1185">Reference proteome</keyword>
<feature type="region of interest" description="Disordered" evidence="2">
    <location>
        <begin position="37"/>
        <end position="56"/>
    </location>
</feature>
<feature type="compositionally biased region" description="Basic residues" evidence="2">
    <location>
        <begin position="254"/>
        <end position="272"/>
    </location>
</feature>
<comment type="caution">
    <text evidence="3">The sequence shown here is derived from an EMBL/GenBank/DDBJ whole genome shotgun (WGS) entry which is preliminary data.</text>
</comment>
<dbReference type="Gene3D" id="3.40.50.1240">
    <property type="entry name" value="Phosphoglycerate mutase-like"/>
    <property type="match status" value="1"/>
</dbReference>
<dbReference type="GO" id="GO:0005829">
    <property type="term" value="C:cytosol"/>
    <property type="evidence" value="ECO:0007669"/>
    <property type="project" value="TreeGrafter"/>
</dbReference>
<dbReference type="InterPro" id="IPR013078">
    <property type="entry name" value="His_Pase_superF_clade-1"/>
</dbReference>
<keyword evidence="1" id="KW-0378">Hydrolase</keyword>
<dbReference type="AlphaFoldDB" id="A0A8H5B413"/>
<reference evidence="3 4" key="1">
    <citation type="journal article" date="2020" name="ISME J.">
        <title>Uncovering the hidden diversity of litter-decomposition mechanisms in mushroom-forming fungi.</title>
        <authorList>
            <person name="Floudas D."/>
            <person name="Bentzer J."/>
            <person name="Ahren D."/>
            <person name="Johansson T."/>
            <person name="Persson P."/>
            <person name="Tunlid A."/>
        </authorList>
    </citation>
    <scope>NUCLEOTIDE SEQUENCE [LARGE SCALE GENOMIC DNA]</scope>
    <source>
        <strain evidence="3 4">CBS 101986</strain>
    </source>
</reference>
<dbReference type="InterPro" id="IPR029033">
    <property type="entry name" value="His_PPase_superfam"/>
</dbReference>
<dbReference type="GO" id="GO:0043456">
    <property type="term" value="P:regulation of pentose-phosphate shunt"/>
    <property type="evidence" value="ECO:0007669"/>
    <property type="project" value="TreeGrafter"/>
</dbReference>
<evidence type="ECO:0000313" key="4">
    <source>
        <dbReference type="Proteomes" id="UP000567179"/>
    </source>
</evidence>
<evidence type="ECO:0000313" key="3">
    <source>
        <dbReference type="EMBL" id="KAF5315337.1"/>
    </source>
</evidence>
<gene>
    <name evidence="3" type="ORF">D9619_007152</name>
</gene>
<evidence type="ECO:0000256" key="1">
    <source>
        <dbReference type="ARBA" id="ARBA00022801"/>
    </source>
</evidence>
<dbReference type="OrthoDB" id="354304at2759"/>
<dbReference type="GO" id="GO:0004331">
    <property type="term" value="F:fructose-2,6-bisphosphate 2-phosphatase activity"/>
    <property type="evidence" value="ECO:0007669"/>
    <property type="project" value="TreeGrafter"/>
</dbReference>
<protein>
    <submittedName>
        <fullName evidence="3">Uncharacterized protein</fullName>
    </submittedName>
</protein>
<dbReference type="InterPro" id="IPR051695">
    <property type="entry name" value="Phosphoglycerate_Mutase"/>
</dbReference>